<evidence type="ECO:0000313" key="4">
    <source>
        <dbReference type="EMBL" id="PVY61986.1"/>
    </source>
</evidence>
<protein>
    <submittedName>
        <fullName evidence="4">Inorganic triphosphatase YgiF</fullName>
    </submittedName>
</protein>
<dbReference type="Gene3D" id="2.40.320.10">
    <property type="entry name" value="Hypothetical Protein Pfu-838710-001"/>
    <property type="match status" value="1"/>
</dbReference>
<dbReference type="PANTHER" id="PTHR39569:SF1">
    <property type="entry name" value="INORGANIC TRIPHOSPHATASE"/>
    <property type="match status" value="1"/>
</dbReference>
<evidence type="ECO:0000259" key="2">
    <source>
        <dbReference type="PROSITE" id="PS51707"/>
    </source>
</evidence>
<dbReference type="RefSeq" id="WP_116518020.1">
    <property type="nucleotide sequence ID" value="NZ_JACCEX010000002.1"/>
</dbReference>
<dbReference type="Pfam" id="PF01928">
    <property type="entry name" value="CYTH"/>
    <property type="match status" value="1"/>
</dbReference>
<dbReference type="SUPFAM" id="SSF55154">
    <property type="entry name" value="CYTH-like phosphatases"/>
    <property type="match status" value="1"/>
</dbReference>
<dbReference type="Pfam" id="PF05235">
    <property type="entry name" value="CHAD"/>
    <property type="match status" value="1"/>
</dbReference>
<reference evidence="4 5" key="1">
    <citation type="submission" date="2018-04" db="EMBL/GenBank/DDBJ databases">
        <title>Genomic Encyclopedia of Type Strains, Phase IV (KMG-IV): sequencing the most valuable type-strain genomes for metagenomic binning, comparative biology and taxonomic classification.</title>
        <authorList>
            <person name="Goeker M."/>
        </authorList>
    </citation>
    <scope>NUCLEOTIDE SEQUENCE [LARGE SCALE GENOMIC DNA]</scope>
    <source>
        <strain evidence="4 5">DSM 10065</strain>
    </source>
</reference>
<dbReference type="SMART" id="SM01118">
    <property type="entry name" value="CYTH"/>
    <property type="match status" value="1"/>
</dbReference>
<proteinExistence type="predicted"/>
<dbReference type="GO" id="GO:0046872">
    <property type="term" value="F:metal ion binding"/>
    <property type="evidence" value="ECO:0007669"/>
    <property type="project" value="TreeGrafter"/>
</dbReference>
<dbReference type="Proteomes" id="UP000246145">
    <property type="component" value="Unassembled WGS sequence"/>
</dbReference>
<dbReference type="InterPro" id="IPR007899">
    <property type="entry name" value="CHAD_dom"/>
</dbReference>
<comment type="caution">
    <text evidence="4">The sequence shown here is derived from an EMBL/GenBank/DDBJ whole genome shotgun (WGS) entry which is preliminary data.</text>
</comment>
<sequence>MERELSLHIPATAQAAVARAMRAQKARQITLRALYFDTPSRALAQAGIALRVRREGRRWVQTLKARGNDPLTRIEINHPRPQATLDLSLYDQGPLAGFFAQLGEPLSLRYETRVTRRVLLAKLKDAVIEIAHDNGAIHSQGWALPISEVEFELVSGNMDAVFEVGGEWLARHGLVLETRSKAERGDRLAALPPHPPEPESPQGPHTPPTSLFPARRAARVSLAPDMTAAQGYAACAGDCLLQMAANAALLAGVDAAGSGDDTQAVYTHQLRVGIRRLRSCWKLFEGIVPAVEPDIAQALKAYFSMLGEARNQDVIRLHIEPRLRQAGMPETAAPAWPDRPPMASMRDAAGGVEFQSLLLALLRHLVRVADTGQDSRPKRRKRGTSKAPAAPELAVLLQQRLDYWWERILKRGRRFNALSVDQQHNVRKQVKLMRYSLDFSSSLLPGREAKALGAALNHIQDVLGDLNDCYVAEEHYRSLAGASSASWFAVGWLRAMQSKQIDLAQAVFEQLHTARRKRKKKAARRAS</sequence>
<gene>
    <name evidence="4" type="ORF">C7440_1472</name>
</gene>
<name>A0A2U1CLU8_9BURK</name>
<evidence type="ECO:0000256" key="1">
    <source>
        <dbReference type="SAM" id="MobiDB-lite"/>
    </source>
</evidence>
<dbReference type="STRING" id="1231391.GCA_000308195_00258"/>
<evidence type="ECO:0000313" key="5">
    <source>
        <dbReference type="Proteomes" id="UP000246145"/>
    </source>
</evidence>
<dbReference type="InterPro" id="IPR023577">
    <property type="entry name" value="CYTH_domain"/>
</dbReference>
<dbReference type="CDD" id="cd07756">
    <property type="entry name" value="CYTH-like_Pase_CHAD"/>
    <property type="match status" value="1"/>
</dbReference>
<feature type="region of interest" description="Disordered" evidence="1">
    <location>
        <begin position="184"/>
        <end position="211"/>
    </location>
</feature>
<dbReference type="PROSITE" id="PS51707">
    <property type="entry name" value="CYTH"/>
    <property type="match status" value="1"/>
</dbReference>
<dbReference type="InterPro" id="IPR039013">
    <property type="entry name" value="YgiF"/>
</dbReference>
<dbReference type="InterPro" id="IPR038186">
    <property type="entry name" value="CHAD_dom_sf"/>
</dbReference>
<dbReference type="PROSITE" id="PS51708">
    <property type="entry name" value="CHAD"/>
    <property type="match status" value="1"/>
</dbReference>
<feature type="compositionally biased region" description="Pro residues" evidence="1">
    <location>
        <begin position="192"/>
        <end position="207"/>
    </location>
</feature>
<dbReference type="Gene3D" id="1.40.20.10">
    <property type="entry name" value="CHAD domain"/>
    <property type="match status" value="1"/>
</dbReference>
<dbReference type="InterPro" id="IPR033469">
    <property type="entry name" value="CYTH-like_dom_sf"/>
</dbReference>
<dbReference type="GO" id="GO:0050355">
    <property type="term" value="F:inorganic triphosphate phosphatase activity"/>
    <property type="evidence" value="ECO:0007669"/>
    <property type="project" value="InterPro"/>
</dbReference>
<dbReference type="EMBL" id="QEKO01000002">
    <property type="protein sequence ID" value="PVY61986.1"/>
    <property type="molecule type" value="Genomic_DNA"/>
</dbReference>
<evidence type="ECO:0000259" key="3">
    <source>
        <dbReference type="PROSITE" id="PS51708"/>
    </source>
</evidence>
<organism evidence="4 5">
    <name type="scientific">Pusillimonas noertemannii</name>
    <dbReference type="NCBI Taxonomy" id="305977"/>
    <lineage>
        <taxon>Bacteria</taxon>
        <taxon>Pseudomonadati</taxon>
        <taxon>Pseudomonadota</taxon>
        <taxon>Betaproteobacteria</taxon>
        <taxon>Burkholderiales</taxon>
        <taxon>Alcaligenaceae</taxon>
        <taxon>Pusillimonas</taxon>
    </lineage>
</organism>
<accession>A0A2U1CLU8</accession>
<feature type="domain" description="CYTH" evidence="2">
    <location>
        <begin position="1"/>
        <end position="192"/>
    </location>
</feature>
<dbReference type="PANTHER" id="PTHR39569">
    <property type="entry name" value="INORGANIC TRIPHOSPHATASE"/>
    <property type="match status" value="1"/>
</dbReference>
<dbReference type="SMART" id="SM00880">
    <property type="entry name" value="CHAD"/>
    <property type="match status" value="1"/>
</dbReference>
<keyword evidence="5" id="KW-1185">Reference proteome</keyword>
<dbReference type="OrthoDB" id="3034217at2"/>
<feature type="domain" description="CHAD" evidence="3">
    <location>
        <begin position="225"/>
        <end position="520"/>
    </location>
</feature>
<dbReference type="AlphaFoldDB" id="A0A2U1CLU8"/>